<dbReference type="NCBIfam" id="TIGR02258">
    <property type="entry name" value="2_5_ligase"/>
    <property type="match status" value="1"/>
</dbReference>
<comment type="function">
    <text evidence="2">Hydrolyzes RNA 2',3'-cyclic phosphodiester to an RNA 2'-phosphomonoester.</text>
</comment>
<dbReference type="Pfam" id="PF13563">
    <property type="entry name" value="2_5_RNA_ligase2"/>
    <property type="match status" value="1"/>
</dbReference>
<keyword evidence="4" id="KW-1185">Reference proteome</keyword>
<feature type="short sequence motif" description="HXTX 2" evidence="2">
    <location>
        <begin position="127"/>
        <end position="130"/>
    </location>
</feature>
<evidence type="ECO:0000256" key="1">
    <source>
        <dbReference type="ARBA" id="ARBA00022801"/>
    </source>
</evidence>
<organism evidence="3 4">
    <name type="scientific">Paractinoplanes bogorensis</name>
    <dbReference type="NCBI Taxonomy" id="1610840"/>
    <lineage>
        <taxon>Bacteria</taxon>
        <taxon>Bacillati</taxon>
        <taxon>Actinomycetota</taxon>
        <taxon>Actinomycetes</taxon>
        <taxon>Micromonosporales</taxon>
        <taxon>Micromonosporaceae</taxon>
        <taxon>Paractinoplanes</taxon>
    </lineage>
</organism>
<proteinExistence type="inferred from homology"/>
<sequence>MGRRALRRRPGGARVVLRLFVAVSPPRSALEALRAELPVRSRLTPIDKWHLTLVFLGSVPDSPAGLLADVPSPGPFELRLTGGGRFGAVAWAGVDGDLARLTELRESVRDALTLGGFASDERPFQPHLTVSYHSDPALRRALAGHAGEPWPVTEFALVQSVDGHYHELAAWPL</sequence>
<evidence type="ECO:0000313" key="3">
    <source>
        <dbReference type="EMBL" id="MBU2667617.1"/>
    </source>
</evidence>
<evidence type="ECO:0000256" key="2">
    <source>
        <dbReference type="HAMAP-Rule" id="MF_01940"/>
    </source>
</evidence>
<feature type="short sequence motif" description="HXTX 1" evidence="2">
    <location>
        <begin position="50"/>
        <end position="53"/>
    </location>
</feature>
<name>A0ABS5YW02_9ACTN</name>
<comment type="catalytic activity">
    <reaction evidence="2">
        <text>a 3'-end 2',3'-cyclophospho-ribonucleotide-RNA + H2O = a 3'-end 2'-phospho-ribonucleotide-RNA + H(+)</text>
        <dbReference type="Rhea" id="RHEA:11828"/>
        <dbReference type="Rhea" id="RHEA-COMP:10464"/>
        <dbReference type="Rhea" id="RHEA-COMP:17353"/>
        <dbReference type="ChEBI" id="CHEBI:15377"/>
        <dbReference type="ChEBI" id="CHEBI:15378"/>
        <dbReference type="ChEBI" id="CHEBI:83064"/>
        <dbReference type="ChEBI" id="CHEBI:173113"/>
        <dbReference type="EC" id="3.1.4.58"/>
    </reaction>
</comment>
<gene>
    <name evidence="3" type="primary">thpR</name>
    <name evidence="3" type="ORF">KOI35_29295</name>
</gene>
<dbReference type="EMBL" id="JAHKKG010000009">
    <property type="protein sequence ID" value="MBU2667617.1"/>
    <property type="molecule type" value="Genomic_DNA"/>
</dbReference>
<accession>A0ABS5YW02</accession>
<dbReference type="PANTHER" id="PTHR35561:SF1">
    <property type="entry name" value="RNA 2',3'-CYCLIC PHOSPHODIESTERASE"/>
    <property type="match status" value="1"/>
</dbReference>
<comment type="caution">
    <text evidence="3">The sequence shown here is derived from an EMBL/GenBank/DDBJ whole genome shotgun (WGS) entry which is preliminary data.</text>
</comment>
<dbReference type="Gene3D" id="3.90.1140.10">
    <property type="entry name" value="Cyclic phosphodiesterase"/>
    <property type="match status" value="1"/>
</dbReference>
<feature type="active site" description="Proton acceptor" evidence="2">
    <location>
        <position position="127"/>
    </location>
</feature>
<dbReference type="HAMAP" id="MF_01940">
    <property type="entry name" value="RNA_CPDase"/>
    <property type="match status" value="1"/>
</dbReference>
<keyword evidence="1 2" id="KW-0378">Hydrolase</keyword>
<comment type="similarity">
    <text evidence="2">Belongs to the 2H phosphoesterase superfamily. ThpR family.</text>
</comment>
<dbReference type="PANTHER" id="PTHR35561">
    <property type="entry name" value="RNA 2',3'-CYCLIC PHOSPHODIESTERASE"/>
    <property type="match status" value="1"/>
</dbReference>
<dbReference type="EC" id="3.1.4.58" evidence="2"/>
<dbReference type="SUPFAM" id="SSF55144">
    <property type="entry name" value="LigT-like"/>
    <property type="match status" value="1"/>
</dbReference>
<dbReference type="Proteomes" id="UP001519654">
    <property type="component" value="Unassembled WGS sequence"/>
</dbReference>
<dbReference type="InterPro" id="IPR004175">
    <property type="entry name" value="RNA_CPDase"/>
</dbReference>
<protein>
    <recommendedName>
        <fullName evidence="2">RNA 2',3'-cyclic phosphodiesterase</fullName>
        <shortName evidence="2">RNA 2',3'-CPDase</shortName>
        <ecNumber evidence="2">3.1.4.58</ecNumber>
    </recommendedName>
</protein>
<dbReference type="InterPro" id="IPR009097">
    <property type="entry name" value="Cyclic_Pdiesterase"/>
</dbReference>
<feature type="active site" description="Proton donor" evidence="2">
    <location>
        <position position="50"/>
    </location>
</feature>
<evidence type="ECO:0000313" key="4">
    <source>
        <dbReference type="Proteomes" id="UP001519654"/>
    </source>
</evidence>
<reference evidence="3 4" key="1">
    <citation type="submission" date="2021-06" db="EMBL/GenBank/DDBJ databases">
        <title>Actinoplanes lichenicola sp. nov., and Actinoplanes ovalisporus sp. nov., isolated from lichen in Thailand.</title>
        <authorList>
            <person name="Saeng-In P."/>
            <person name="Kanchanasin P."/>
            <person name="Yuki M."/>
            <person name="Kudo T."/>
            <person name="Ohkuma M."/>
            <person name="Phongsopitanun W."/>
            <person name="Tanasupawat S."/>
        </authorList>
    </citation>
    <scope>NUCLEOTIDE SEQUENCE [LARGE SCALE GENOMIC DNA]</scope>
    <source>
        <strain evidence="3 4">NBRC 110975</strain>
    </source>
</reference>